<dbReference type="AlphaFoldDB" id="A0A0A9ETN4"/>
<sequence length="31" mass="3657">MEYNEHELGVGDVFRQDRFVQMMGQIVPTTE</sequence>
<reference evidence="1" key="1">
    <citation type="submission" date="2014-09" db="EMBL/GenBank/DDBJ databases">
        <authorList>
            <person name="Magalhaes I.L.F."/>
            <person name="Oliveira U."/>
            <person name="Santos F.R."/>
            <person name="Vidigal T.H.D.A."/>
            <person name="Brescovit A.D."/>
            <person name="Santos A.J."/>
        </authorList>
    </citation>
    <scope>NUCLEOTIDE SEQUENCE</scope>
    <source>
        <tissue evidence="1">Shoot tissue taken approximately 20 cm above the soil surface</tissue>
    </source>
</reference>
<accession>A0A0A9ETN4</accession>
<reference evidence="1" key="2">
    <citation type="journal article" date="2015" name="Data Brief">
        <title>Shoot transcriptome of the giant reed, Arundo donax.</title>
        <authorList>
            <person name="Barrero R.A."/>
            <person name="Guerrero F.D."/>
            <person name="Moolhuijzen P."/>
            <person name="Goolsby J.A."/>
            <person name="Tidwell J."/>
            <person name="Bellgard S.E."/>
            <person name="Bellgard M.I."/>
        </authorList>
    </citation>
    <scope>NUCLEOTIDE SEQUENCE</scope>
    <source>
        <tissue evidence="1">Shoot tissue taken approximately 20 cm above the soil surface</tissue>
    </source>
</reference>
<organism evidence="1">
    <name type="scientific">Arundo donax</name>
    <name type="common">Giant reed</name>
    <name type="synonym">Donax arundinaceus</name>
    <dbReference type="NCBI Taxonomy" id="35708"/>
    <lineage>
        <taxon>Eukaryota</taxon>
        <taxon>Viridiplantae</taxon>
        <taxon>Streptophyta</taxon>
        <taxon>Embryophyta</taxon>
        <taxon>Tracheophyta</taxon>
        <taxon>Spermatophyta</taxon>
        <taxon>Magnoliopsida</taxon>
        <taxon>Liliopsida</taxon>
        <taxon>Poales</taxon>
        <taxon>Poaceae</taxon>
        <taxon>PACMAD clade</taxon>
        <taxon>Arundinoideae</taxon>
        <taxon>Arundineae</taxon>
        <taxon>Arundo</taxon>
    </lineage>
</organism>
<proteinExistence type="predicted"/>
<protein>
    <submittedName>
        <fullName evidence="1">Uncharacterized protein</fullName>
    </submittedName>
</protein>
<name>A0A0A9ETN4_ARUDO</name>
<evidence type="ECO:0000313" key="1">
    <source>
        <dbReference type="EMBL" id="JAD99387.1"/>
    </source>
</evidence>
<dbReference type="EMBL" id="GBRH01198508">
    <property type="protein sequence ID" value="JAD99387.1"/>
    <property type="molecule type" value="Transcribed_RNA"/>
</dbReference>